<dbReference type="AlphaFoldDB" id="A0A4R6BCW8"/>
<comment type="caution">
    <text evidence="1">The sequence shown here is derived from an EMBL/GenBank/DDBJ whole genome shotgun (WGS) entry which is preliminary data.</text>
</comment>
<organism evidence="1 2">
    <name type="scientific">Macrococcus brunensis</name>
    <dbReference type="NCBI Taxonomy" id="198483"/>
    <lineage>
        <taxon>Bacteria</taxon>
        <taxon>Bacillati</taxon>
        <taxon>Bacillota</taxon>
        <taxon>Bacilli</taxon>
        <taxon>Bacillales</taxon>
        <taxon>Staphylococcaceae</taxon>
        <taxon>Macrococcus</taxon>
    </lineage>
</organism>
<gene>
    <name evidence="1" type="ORF">ERX27_07525</name>
</gene>
<evidence type="ECO:0000313" key="2">
    <source>
        <dbReference type="Proteomes" id="UP000295310"/>
    </source>
</evidence>
<dbReference type="EMBL" id="SCWA01000012">
    <property type="protein sequence ID" value="TDL96696.1"/>
    <property type="molecule type" value="Genomic_DNA"/>
</dbReference>
<keyword evidence="2" id="KW-1185">Reference proteome</keyword>
<accession>A0A4R6BCW8</accession>
<protein>
    <submittedName>
        <fullName evidence="1">Uncharacterized protein</fullName>
    </submittedName>
</protein>
<proteinExistence type="predicted"/>
<dbReference type="RefSeq" id="WP_133432224.1">
    <property type="nucleotide sequence ID" value="NZ_SCWA01000012.1"/>
</dbReference>
<name>A0A4R6BCW8_9STAP</name>
<evidence type="ECO:0000313" key="1">
    <source>
        <dbReference type="EMBL" id="TDL96696.1"/>
    </source>
</evidence>
<reference evidence="1 2" key="1">
    <citation type="submission" date="2019-01" db="EMBL/GenBank/DDBJ databases">
        <title>Draft genome sequences of the type strains of six Macrococcus species.</title>
        <authorList>
            <person name="Mazhar S."/>
            <person name="Altermann E."/>
            <person name="Hill C."/>
            <person name="Mcauliffe O."/>
        </authorList>
    </citation>
    <scope>NUCLEOTIDE SEQUENCE [LARGE SCALE GENOMIC DNA]</scope>
    <source>
        <strain evidence="1 2">CCM4811</strain>
    </source>
</reference>
<sequence length="142" mass="16801">MNTETVSYMDGMNWESVDAHYKWLGERLKKKRMKPSEYRQVLNQSIKGLMTLSDDSVSAREYYENRDLASNLGKSIGLSVFLEGITGRIVIYKLEDIQKYKVLDESVLPDNKYYRDTYRTLVRLVEWLNKYVDVFEYQNGDE</sequence>
<dbReference type="Proteomes" id="UP000295310">
    <property type="component" value="Unassembled WGS sequence"/>
</dbReference>